<evidence type="ECO:0000313" key="2">
    <source>
        <dbReference type="Proteomes" id="UP000198211"/>
    </source>
</evidence>
<organism evidence="1 2">
    <name type="scientific">Phytophthora megakarya</name>
    <dbReference type="NCBI Taxonomy" id="4795"/>
    <lineage>
        <taxon>Eukaryota</taxon>
        <taxon>Sar</taxon>
        <taxon>Stramenopiles</taxon>
        <taxon>Oomycota</taxon>
        <taxon>Peronosporomycetes</taxon>
        <taxon>Peronosporales</taxon>
        <taxon>Peronosporaceae</taxon>
        <taxon>Phytophthora</taxon>
    </lineage>
</organism>
<gene>
    <name evidence="1" type="ORF">PHMEG_00013128</name>
</gene>
<dbReference type="EMBL" id="NBNE01001556">
    <property type="protein sequence ID" value="OWZ13521.1"/>
    <property type="molecule type" value="Genomic_DNA"/>
</dbReference>
<feature type="non-terminal residue" evidence="1">
    <location>
        <position position="248"/>
    </location>
</feature>
<protein>
    <submittedName>
        <fullName evidence="1">Uncharacterized protein</fullName>
    </submittedName>
</protein>
<proteinExistence type="predicted"/>
<dbReference type="AlphaFoldDB" id="A0A225W6Z2"/>
<sequence>MTCFAHYPGKKLVRYAFASCPNKAVHRNVKTAALLTALLIFNRPSSRSCPPISFAVSVALTKSIQALLEMQLRDHERCRHNALFQTFKRHKIEPPRSVAACMSGDTVPVYPLDHEMKRALSELVQVSGMSLLELVQLWRNQSAHDERPNKALNTGWTSALLRDFQFHDLVVNIISTGVQHEFPIHIGSSDVPKNHKSARQALNALRRSVRQGQDDGTYLVVDLDVARQWNILRFSPFGCVPKKDVDPR</sequence>
<accession>A0A225W6Z2</accession>
<reference evidence="2" key="1">
    <citation type="submission" date="2017-03" db="EMBL/GenBank/DDBJ databases">
        <title>Phytopthora megakarya and P. palmivora, two closely related causual agents of cacao black pod achieved similar genome size and gene model numbers by different mechanisms.</title>
        <authorList>
            <person name="Ali S."/>
            <person name="Shao J."/>
            <person name="Larry D.J."/>
            <person name="Kronmiller B."/>
            <person name="Shen D."/>
            <person name="Strem M.D."/>
            <person name="Melnick R.L."/>
            <person name="Guiltinan M.J."/>
            <person name="Tyler B.M."/>
            <person name="Meinhardt L.W."/>
            <person name="Bailey B.A."/>
        </authorList>
    </citation>
    <scope>NUCLEOTIDE SEQUENCE [LARGE SCALE GENOMIC DNA]</scope>
    <source>
        <strain evidence="2">zdho120</strain>
    </source>
</reference>
<dbReference type="Proteomes" id="UP000198211">
    <property type="component" value="Unassembled WGS sequence"/>
</dbReference>
<keyword evidence="2" id="KW-1185">Reference proteome</keyword>
<comment type="caution">
    <text evidence="1">The sequence shown here is derived from an EMBL/GenBank/DDBJ whole genome shotgun (WGS) entry which is preliminary data.</text>
</comment>
<evidence type="ECO:0000313" key="1">
    <source>
        <dbReference type="EMBL" id="OWZ13521.1"/>
    </source>
</evidence>
<name>A0A225W6Z2_9STRA</name>